<dbReference type="GO" id="GO:0005125">
    <property type="term" value="F:cytokine activity"/>
    <property type="evidence" value="ECO:0007669"/>
    <property type="project" value="InterPro"/>
</dbReference>
<evidence type="ECO:0000256" key="1">
    <source>
        <dbReference type="ARBA" id="ARBA00004613"/>
    </source>
</evidence>
<name>A0A9Q1BVB4_HOLLE</name>
<keyword evidence="3" id="KW-0964">Secreted</keyword>
<accession>A0A9Q1BVB4</accession>
<keyword evidence="6" id="KW-1185">Reference proteome</keyword>
<dbReference type="InterPro" id="IPR029034">
    <property type="entry name" value="Cystine-knot_cytokine"/>
</dbReference>
<dbReference type="Proteomes" id="UP001152320">
    <property type="component" value="Chromosome 11"/>
</dbReference>
<protein>
    <submittedName>
        <fullName evidence="5">Uncharacterized protein</fullName>
    </submittedName>
</protein>
<evidence type="ECO:0000256" key="3">
    <source>
        <dbReference type="ARBA" id="ARBA00022525"/>
    </source>
</evidence>
<proteinExistence type="inferred from homology"/>
<reference evidence="5" key="1">
    <citation type="submission" date="2021-10" db="EMBL/GenBank/DDBJ databases">
        <title>Tropical sea cucumber genome reveals ecological adaptation and Cuvierian tubules defense mechanism.</title>
        <authorList>
            <person name="Chen T."/>
        </authorList>
    </citation>
    <scope>NUCLEOTIDE SEQUENCE</scope>
    <source>
        <strain evidence="5">Nanhai2018</strain>
        <tissue evidence="5">Muscle</tissue>
    </source>
</reference>
<dbReference type="AlphaFoldDB" id="A0A9Q1BVB4"/>
<evidence type="ECO:0000313" key="6">
    <source>
        <dbReference type="Proteomes" id="UP001152320"/>
    </source>
</evidence>
<gene>
    <name evidence="5" type="ORF">HOLleu_23499</name>
</gene>
<dbReference type="GO" id="GO:0005576">
    <property type="term" value="C:extracellular region"/>
    <property type="evidence" value="ECO:0007669"/>
    <property type="project" value="UniProtKB-SubCell"/>
</dbReference>
<keyword evidence="4" id="KW-0732">Signal</keyword>
<dbReference type="SUPFAM" id="SSF57501">
    <property type="entry name" value="Cystine-knot cytokines"/>
    <property type="match status" value="1"/>
</dbReference>
<sequence>MPNRRYAMSSTRKVGRLDVMDLANSFSNKVNEVDEWLRNQTRNCYENALDKACPWREVEEHDDNRIPRTVIKAVCVCEQGCINFGSNLMDSSLGFCEEVVKPTMVFRRQSANRPHIIDIELIPYACICKRNIAETTTAQ</sequence>
<organism evidence="5 6">
    <name type="scientific">Holothuria leucospilota</name>
    <name type="common">Black long sea cucumber</name>
    <name type="synonym">Mertensiothuria leucospilota</name>
    <dbReference type="NCBI Taxonomy" id="206669"/>
    <lineage>
        <taxon>Eukaryota</taxon>
        <taxon>Metazoa</taxon>
        <taxon>Echinodermata</taxon>
        <taxon>Eleutherozoa</taxon>
        <taxon>Echinozoa</taxon>
        <taxon>Holothuroidea</taxon>
        <taxon>Aspidochirotacea</taxon>
        <taxon>Aspidochirotida</taxon>
        <taxon>Holothuriidae</taxon>
        <taxon>Holothuria</taxon>
    </lineage>
</organism>
<evidence type="ECO:0000256" key="4">
    <source>
        <dbReference type="ARBA" id="ARBA00022729"/>
    </source>
</evidence>
<dbReference type="Pfam" id="PF06083">
    <property type="entry name" value="IL17"/>
    <property type="match status" value="1"/>
</dbReference>
<dbReference type="InterPro" id="IPR010345">
    <property type="entry name" value="IL-17_fam"/>
</dbReference>
<comment type="caution">
    <text evidence="5">The sequence shown here is derived from an EMBL/GenBank/DDBJ whole genome shotgun (WGS) entry which is preliminary data.</text>
</comment>
<dbReference type="Gene3D" id="2.10.90.10">
    <property type="entry name" value="Cystine-knot cytokines"/>
    <property type="match status" value="1"/>
</dbReference>
<dbReference type="EMBL" id="JAIZAY010000011">
    <property type="protein sequence ID" value="KAJ8033305.1"/>
    <property type="molecule type" value="Genomic_DNA"/>
</dbReference>
<comment type="similarity">
    <text evidence="2">Belongs to the IL-17 family.</text>
</comment>
<evidence type="ECO:0000313" key="5">
    <source>
        <dbReference type="EMBL" id="KAJ8033305.1"/>
    </source>
</evidence>
<dbReference type="OrthoDB" id="6038945at2759"/>
<evidence type="ECO:0000256" key="2">
    <source>
        <dbReference type="ARBA" id="ARBA00007236"/>
    </source>
</evidence>
<comment type="subcellular location">
    <subcellularLocation>
        <location evidence="1">Secreted</location>
    </subcellularLocation>
</comment>